<sequence length="75" mass="7703">MRRAVLLALGVAVAALACKTTQPSGAEEQQPLMGPDQIREPVQTVPDSPAGPATPLPETDAGTPESQTAPESQPE</sequence>
<dbReference type="PROSITE" id="PS51257">
    <property type="entry name" value="PROKAR_LIPOPROTEIN"/>
    <property type="match status" value="1"/>
</dbReference>
<feature type="signal peptide" evidence="2">
    <location>
        <begin position="1"/>
        <end position="26"/>
    </location>
</feature>
<name>A0A250JP96_9BACT</name>
<gene>
    <name evidence="3" type="ORF">MYMAC_000795</name>
</gene>
<dbReference type="EMBL" id="CP022203">
    <property type="protein sequence ID" value="ATB45211.1"/>
    <property type="molecule type" value="Genomic_DNA"/>
</dbReference>
<evidence type="ECO:0008006" key="5">
    <source>
        <dbReference type="Google" id="ProtNLM"/>
    </source>
</evidence>
<keyword evidence="2" id="KW-0732">Signal</keyword>
<dbReference type="Proteomes" id="UP000217343">
    <property type="component" value="Chromosome"/>
</dbReference>
<evidence type="ECO:0000256" key="2">
    <source>
        <dbReference type="SAM" id="SignalP"/>
    </source>
</evidence>
<proteinExistence type="predicted"/>
<accession>A0A250JP96</accession>
<protein>
    <recommendedName>
        <fullName evidence="5">Lipoprotein</fullName>
    </recommendedName>
</protein>
<feature type="region of interest" description="Disordered" evidence="1">
    <location>
        <begin position="21"/>
        <end position="75"/>
    </location>
</feature>
<dbReference type="RefSeq" id="WP_095957098.1">
    <property type="nucleotide sequence ID" value="NZ_CP022203.1"/>
</dbReference>
<keyword evidence="4" id="KW-1185">Reference proteome</keyword>
<feature type="compositionally biased region" description="Polar residues" evidence="1">
    <location>
        <begin position="64"/>
        <end position="75"/>
    </location>
</feature>
<evidence type="ECO:0000256" key="1">
    <source>
        <dbReference type="SAM" id="MobiDB-lite"/>
    </source>
</evidence>
<reference evidence="3 4" key="1">
    <citation type="submission" date="2017-06" db="EMBL/GenBank/DDBJ databases">
        <title>Sequencing and comparative analysis of myxobacterial genomes.</title>
        <authorList>
            <person name="Rupp O."/>
            <person name="Goesmann A."/>
            <person name="Sogaard-Andersen L."/>
        </authorList>
    </citation>
    <scope>NUCLEOTIDE SEQUENCE [LARGE SCALE GENOMIC DNA]</scope>
    <source>
        <strain evidence="3 4">DSM 14697</strain>
    </source>
</reference>
<organism evidence="3 4">
    <name type="scientific">Corallococcus macrosporus DSM 14697</name>
    <dbReference type="NCBI Taxonomy" id="1189310"/>
    <lineage>
        <taxon>Bacteria</taxon>
        <taxon>Pseudomonadati</taxon>
        <taxon>Myxococcota</taxon>
        <taxon>Myxococcia</taxon>
        <taxon>Myxococcales</taxon>
        <taxon>Cystobacterineae</taxon>
        <taxon>Myxococcaceae</taxon>
        <taxon>Corallococcus</taxon>
    </lineage>
</organism>
<feature type="chain" id="PRO_5012332059" description="Lipoprotein" evidence="2">
    <location>
        <begin position="27"/>
        <end position="75"/>
    </location>
</feature>
<evidence type="ECO:0000313" key="3">
    <source>
        <dbReference type="EMBL" id="ATB45211.1"/>
    </source>
</evidence>
<dbReference type="AlphaFoldDB" id="A0A250JP96"/>
<dbReference type="KEGG" id="mmas:MYMAC_000795"/>
<dbReference type="OrthoDB" id="5525418at2"/>
<evidence type="ECO:0000313" key="4">
    <source>
        <dbReference type="Proteomes" id="UP000217343"/>
    </source>
</evidence>